<dbReference type="PANTHER" id="PTHR30121:SF11">
    <property type="entry name" value="AAA+ ATPASE DOMAIN-CONTAINING PROTEIN"/>
    <property type="match status" value="1"/>
</dbReference>
<name>A0A2K5APR9_9ARCH</name>
<dbReference type="Proteomes" id="UP000236248">
    <property type="component" value="Chromosome NCAV"/>
</dbReference>
<dbReference type="InterPro" id="IPR027417">
    <property type="entry name" value="P-loop_NTPase"/>
</dbReference>
<dbReference type="EMBL" id="LT981265">
    <property type="protein sequence ID" value="SPC33658.1"/>
    <property type="molecule type" value="Genomic_DNA"/>
</dbReference>
<dbReference type="InterPro" id="IPR002789">
    <property type="entry name" value="HerA_central"/>
</dbReference>
<organism evidence="2 3">
    <name type="scientific">Candidatus Nitrosocaldus cavascurensis</name>
    <dbReference type="NCBI Taxonomy" id="2058097"/>
    <lineage>
        <taxon>Archaea</taxon>
        <taxon>Nitrososphaerota</taxon>
        <taxon>Nitrososphaeria</taxon>
        <taxon>Candidatus Nitrosocaldales</taxon>
        <taxon>Candidatus Nitrosocaldaceae</taxon>
        <taxon>Candidatus Nitrosocaldus</taxon>
    </lineage>
</organism>
<dbReference type="AlphaFoldDB" id="A0A2K5APR9"/>
<dbReference type="Pfam" id="PF01935">
    <property type="entry name" value="DUF87"/>
    <property type="match status" value="1"/>
</dbReference>
<accession>A0A2K5APR9</accession>
<dbReference type="SUPFAM" id="SSF52540">
    <property type="entry name" value="P-loop containing nucleoside triphosphate hydrolases"/>
    <property type="match status" value="1"/>
</dbReference>
<evidence type="ECO:0000313" key="2">
    <source>
        <dbReference type="EMBL" id="SPC33658.1"/>
    </source>
</evidence>
<protein>
    <submittedName>
        <fullName evidence="2">Type IV secretory pathway VirD4 protein-like protein</fullName>
    </submittedName>
</protein>
<feature type="domain" description="Helicase HerA central" evidence="1">
    <location>
        <begin position="28"/>
        <end position="241"/>
    </location>
</feature>
<dbReference type="KEGG" id="ncv:NCAV_0464"/>
<dbReference type="InterPro" id="IPR051162">
    <property type="entry name" value="T4SS_component"/>
</dbReference>
<reference evidence="3" key="1">
    <citation type="submission" date="2018-01" db="EMBL/GenBank/DDBJ databases">
        <authorList>
            <person name="Kerou L M."/>
        </authorList>
    </citation>
    <scope>NUCLEOTIDE SEQUENCE [LARGE SCALE GENOMIC DNA]</scope>
    <source>
        <strain evidence="3">SCU2</strain>
    </source>
</reference>
<dbReference type="PANTHER" id="PTHR30121">
    <property type="entry name" value="UNCHARACTERIZED PROTEIN YJGR-RELATED"/>
    <property type="match status" value="1"/>
</dbReference>
<dbReference type="Gene3D" id="3.40.50.300">
    <property type="entry name" value="P-loop containing nucleotide triphosphate hydrolases"/>
    <property type="match status" value="2"/>
</dbReference>
<dbReference type="CDD" id="cd01127">
    <property type="entry name" value="TrwB_TraG_TraD_VirD4"/>
    <property type="match status" value="1"/>
</dbReference>
<sequence length="445" mass="50460">MINNDEIDIIGFSDDGRAYGILSRDRIHTAIFGESGAGKSETMKLLILQCIKRRHGFMLIDAHGTLAREVLMMIPRELWSNTVYINPATAIWFKRVISVNPLECRDEEDKHVVVMSFLNVLKNLYSDSWGDRLETILRNALNVLLDVGKEITLKDLRSFIINQEFRDSILRNVTDLDALHFWYEIFEKNYKKEAVGVVYNKLDKILSTPLAMFILNSRLGIDIGQMMREGKFIVVDLADIASDDIVAFLGSLLIHLVYVEAKRHSRHSTSSPPTPFNLFIDEAHLFPSFAIREVLNTLRKFNVKVTIATQSINSLPDDIAKEIPALCRTIICFKCDIATVTLFKSLLPLSRDEMLSLSLHEFAFYSHSSPPVTGIAMSKKITVKEYNNWLDVARFSVEIHGNDVGSVKRISDKKMSINLNDEDMSRRNGATLARLDTSNMKTKAG</sequence>
<evidence type="ECO:0000259" key="1">
    <source>
        <dbReference type="Pfam" id="PF01935"/>
    </source>
</evidence>
<gene>
    <name evidence="2" type="ORF">NCAV_0464</name>
</gene>
<evidence type="ECO:0000313" key="3">
    <source>
        <dbReference type="Proteomes" id="UP000236248"/>
    </source>
</evidence>
<proteinExistence type="predicted"/>
<dbReference type="RefSeq" id="WP_148695123.1">
    <property type="nucleotide sequence ID" value="NZ_LT981265.1"/>
</dbReference>
<dbReference type="GeneID" id="41594557"/>
<keyword evidence="3" id="KW-1185">Reference proteome</keyword>